<dbReference type="PROSITE" id="PS50157">
    <property type="entry name" value="ZINC_FINGER_C2H2_2"/>
    <property type="match status" value="1"/>
</dbReference>
<organism evidence="4 5">
    <name type="scientific">Rhizophagus irregularis</name>
    <dbReference type="NCBI Taxonomy" id="588596"/>
    <lineage>
        <taxon>Eukaryota</taxon>
        <taxon>Fungi</taxon>
        <taxon>Fungi incertae sedis</taxon>
        <taxon>Mucoromycota</taxon>
        <taxon>Glomeromycotina</taxon>
        <taxon>Glomeromycetes</taxon>
        <taxon>Glomerales</taxon>
        <taxon>Glomeraceae</taxon>
        <taxon>Rhizophagus</taxon>
    </lineage>
</organism>
<evidence type="ECO:0000256" key="2">
    <source>
        <dbReference type="SAM" id="MobiDB-lite"/>
    </source>
</evidence>
<gene>
    <name evidence="4" type="ORF">RhiirA4_486775</name>
</gene>
<dbReference type="AlphaFoldDB" id="A0A2I1HRT9"/>
<dbReference type="Proteomes" id="UP000234323">
    <property type="component" value="Unassembled WGS sequence"/>
</dbReference>
<evidence type="ECO:0000313" key="4">
    <source>
        <dbReference type="EMBL" id="PKY61590.1"/>
    </source>
</evidence>
<dbReference type="GO" id="GO:0008270">
    <property type="term" value="F:zinc ion binding"/>
    <property type="evidence" value="ECO:0007669"/>
    <property type="project" value="UniProtKB-KW"/>
</dbReference>
<sequence>MIFKCSYCSRNFSRRAALRNHIKIHGSTIDSYLQEIANERNNTIILDENNDEEQFDGETYRLEDAEESFNQQEQQEEMAYDNETDIDRETNVETYIEREYVEVDVGKEINMEVTNIIEDVDNDVEEDEVEDDDVDEREMEDDEDEKIQEDVEFELIDVEYPPVAKNIDITTSDKIDFPSKEFGNFMSLLVKWDLSDACSNEILKFSKSIARDDVVLPTSVKQGRKFLDQLAKPHTSFKKVPIMKYNNETYYLHYRQIFDTIKELLSNNDIFEHCVFKFTPLYNRGQRIYSEQFNGKWWEKTQNTLPNVANILSIILYSDATTCDQIGKLSEHPVKNNFGKKIKEIFANKKDFVS</sequence>
<dbReference type="VEuPathDB" id="FungiDB:FUN_016257"/>
<accession>A0A2I1HRT9</accession>
<evidence type="ECO:0000256" key="1">
    <source>
        <dbReference type="PROSITE-ProRule" id="PRU00042"/>
    </source>
</evidence>
<dbReference type="Pfam" id="PF00096">
    <property type="entry name" value="zf-C2H2"/>
    <property type="match status" value="1"/>
</dbReference>
<proteinExistence type="predicted"/>
<dbReference type="Gene3D" id="3.30.160.60">
    <property type="entry name" value="Classic Zinc Finger"/>
    <property type="match status" value="1"/>
</dbReference>
<dbReference type="VEuPathDB" id="FungiDB:RhiirFUN_000005"/>
<comment type="caution">
    <text evidence="4">The sequence shown here is derived from an EMBL/GenBank/DDBJ whole genome shotgun (WGS) entry which is preliminary data.</text>
</comment>
<dbReference type="SUPFAM" id="SSF57667">
    <property type="entry name" value="beta-beta-alpha zinc fingers"/>
    <property type="match status" value="1"/>
</dbReference>
<keyword evidence="5" id="KW-1185">Reference proteome</keyword>
<evidence type="ECO:0000313" key="5">
    <source>
        <dbReference type="Proteomes" id="UP000234323"/>
    </source>
</evidence>
<dbReference type="InterPro" id="IPR013087">
    <property type="entry name" value="Znf_C2H2_type"/>
</dbReference>
<dbReference type="SMART" id="SM00355">
    <property type="entry name" value="ZnF_C2H2"/>
    <property type="match status" value="1"/>
</dbReference>
<dbReference type="InterPro" id="IPR041078">
    <property type="entry name" value="Plavaka"/>
</dbReference>
<keyword evidence="1" id="KW-0479">Metal-binding</keyword>
<feature type="domain" description="C2H2-type" evidence="3">
    <location>
        <begin position="3"/>
        <end position="25"/>
    </location>
</feature>
<keyword evidence="1" id="KW-0862">Zinc</keyword>
<dbReference type="VEuPathDB" id="FungiDB:RhiirA1_500641"/>
<dbReference type="InterPro" id="IPR036236">
    <property type="entry name" value="Znf_C2H2_sf"/>
</dbReference>
<evidence type="ECO:0000259" key="3">
    <source>
        <dbReference type="PROSITE" id="PS50157"/>
    </source>
</evidence>
<dbReference type="Pfam" id="PF18759">
    <property type="entry name" value="Plavaka"/>
    <property type="match status" value="1"/>
</dbReference>
<protein>
    <recommendedName>
        <fullName evidence="3">C2H2-type domain-containing protein</fullName>
    </recommendedName>
</protein>
<name>A0A2I1HRT9_9GLOM</name>
<dbReference type="PROSITE" id="PS00028">
    <property type="entry name" value="ZINC_FINGER_C2H2_1"/>
    <property type="match status" value="1"/>
</dbReference>
<reference evidence="4 5" key="1">
    <citation type="submission" date="2015-10" db="EMBL/GenBank/DDBJ databases">
        <title>Genome analyses suggest a sexual origin of heterokaryosis in a supposedly ancient asexual fungus.</title>
        <authorList>
            <person name="Ropars J."/>
            <person name="Sedzielewska K."/>
            <person name="Noel J."/>
            <person name="Charron P."/>
            <person name="Farinelli L."/>
            <person name="Marton T."/>
            <person name="Kruger M."/>
            <person name="Pelin A."/>
            <person name="Brachmann A."/>
            <person name="Corradi N."/>
        </authorList>
    </citation>
    <scope>NUCLEOTIDE SEQUENCE [LARGE SCALE GENOMIC DNA]</scope>
    <source>
        <strain evidence="4 5">A4</strain>
    </source>
</reference>
<keyword evidence="1" id="KW-0863">Zinc-finger</keyword>
<feature type="region of interest" description="Disordered" evidence="2">
    <location>
        <begin position="124"/>
        <end position="146"/>
    </location>
</feature>
<dbReference type="EMBL" id="LLXI01005568">
    <property type="protein sequence ID" value="PKY61590.1"/>
    <property type="molecule type" value="Genomic_DNA"/>
</dbReference>
<dbReference type="VEuPathDB" id="FungiDB:FUN_000811"/>